<dbReference type="InterPro" id="IPR018303">
    <property type="entry name" value="ATPase_P-typ_P_site"/>
</dbReference>
<dbReference type="SUPFAM" id="SSF56784">
    <property type="entry name" value="HAD-like"/>
    <property type="match status" value="1"/>
</dbReference>
<dbReference type="GO" id="GO:0005524">
    <property type="term" value="F:ATP binding"/>
    <property type="evidence" value="ECO:0007669"/>
    <property type="project" value="UniProtKB-UniRule"/>
</dbReference>
<dbReference type="InterPro" id="IPR059000">
    <property type="entry name" value="ATPase_P-type_domA"/>
</dbReference>
<organism evidence="16 17">
    <name type="scientific">Devosia oryzisoli</name>
    <dbReference type="NCBI Taxonomy" id="2774138"/>
    <lineage>
        <taxon>Bacteria</taxon>
        <taxon>Pseudomonadati</taxon>
        <taxon>Pseudomonadota</taxon>
        <taxon>Alphaproteobacteria</taxon>
        <taxon>Hyphomicrobiales</taxon>
        <taxon>Devosiaceae</taxon>
        <taxon>Devosia</taxon>
    </lineage>
</organism>
<evidence type="ECO:0000256" key="10">
    <source>
        <dbReference type="ARBA" id="ARBA00022989"/>
    </source>
</evidence>
<dbReference type="SUPFAM" id="SSF81653">
    <property type="entry name" value="Calcium ATPase, transduction domain A"/>
    <property type="match status" value="1"/>
</dbReference>
<dbReference type="FunFam" id="2.70.150.10:FF:000002">
    <property type="entry name" value="Copper-transporting ATPase 1, putative"/>
    <property type="match status" value="1"/>
</dbReference>
<dbReference type="RefSeq" id="WP_191774803.1">
    <property type="nucleotide sequence ID" value="NZ_JACYFU010000002.1"/>
</dbReference>
<keyword evidence="9" id="KW-1278">Translocase</keyword>
<comment type="catalytic activity">
    <reaction evidence="13">
        <text>Zn(2+)(in) + ATP + H2O = Zn(2+)(out) + ADP + phosphate + H(+)</text>
        <dbReference type="Rhea" id="RHEA:20621"/>
        <dbReference type="ChEBI" id="CHEBI:15377"/>
        <dbReference type="ChEBI" id="CHEBI:15378"/>
        <dbReference type="ChEBI" id="CHEBI:29105"/>
        <dbReference type="ChEBI" id="CHEBI:30616"/>
        <dbReference type="ChEBI" id="CHEBI:43474"/>
        <dbReference type="ChEBI" id="CHEBI:456216"/>
        <dbReference type="EC" id="7.2.2.12"/>
    </reaction>
</comment>
<sequence>MSAKIETARFRVEGMDCAGCARKVDTAVRRMSDVEDVSVTVVGGAMTVTHRSADLERIAEKVSSLGYRATLMPGRGETKLHTVAREEPRGAEEAHKENHALSGMHGHDHELEEGPWWQTAKARLTLICGAAVLVAVVLGKMVPSIEQWVFIAAMAVGLVPVARRAFMGAINGSPFSIETLMTVAAIGAVFINAAEEAAVVVLLFLIGELLEGVATGRARSSIKALADLVPRTALRETQGTVSEVSAEALAIGDVILVRPGDRVPADGTVLSGESAVDEAPVSGESVPKRKTAEDSVFAGTINGEGALRVRVTAAAADNTIARIVALVEEAQESKAPTERFIDRFSRVYTPGVMVVAALLAIVPPLLLGQSWSEWIYKGLAVLLIGCPCALVISTPAAIAAALSAGARRGLLMKGGAVLEQLGKVDMVALDKTGTLTVGRPQVTDVIGVGIDEDEVLALAAALEVGSSHPLATAILAKAEEKAITLAGANNAGAIGGKGVVGIVDGQSLFLGSARAAAEEAGIDQTLLAQIDTLNDAGKTVSVLVRNGKAVGLLAMRDEPRSDAKAGLGALRALGADTVMLTGDNSRTAAAIGVDLGITVHADLLPQDKQRIVGNLKNEGRIVAKVGDGINDAPALAAAHVGIAMGGGTDVALETADAAVLHGRVLDVANLVRLSRATMANISQNITIALGLKAAFLVTTVIGITGLWPAILADTGATVLVTANAMRLLGWRGTTGEA</sequence>
<dbReference type="SFLD" id="SFLDS00003">
    <property type="entry name" value="Haloacid_Dehalogenase"/>
    <property type="match status" value="1"/>
</dbReference>
<dbReference type="Gene3D" id="2.70.150.10">
    <property type="entry name" value="Calcium-transporting ATPase, cytoplasmic transduction domain A"/>
    <property type="match status" value="1"/>
</dbReference>
<keyword evidence="4" id="KW-0597">Phosphoprotein</keyword>
<dbReference type="PROSITE" id="PS50846">
    <property type="entry name" value="HMA_2"/>
    <property type="match status" value="1"/>
</dbReference>
<evidence type="ECO:0000256" key="4">
    <source>
        <dbReference type="ARBA" id="ARBA00022553"/>
    </source>
</evidence>
<evidence type="ECO:0000256" key="2">
    <source>
        <dbReference type="ARBA" id="ARBA00006024"/>
    </source>
</evidence>
<dbReference type="SUPFAM" id="SSF81665">
    <property type="entry name" value="Calcium ATPase, transmembrane domain M"/>
    <property type="match status" value="1"/>
</dbReference>
<evidence type="ECO:0000256" key="7">
    <source>
        <dbReference type="ARBA" id="ARBA00022741"/>
    </source>
</evidence>
<dbReference type="GO" id="GO:0016463">
    <property type="term" value="F:P-type zinc transporter activity"/>
    <property type="evidence" value="ECO:0007669"/>
    <property type="project" value="UniProtKB-EC"/>
</dbReference>
<comment type="caution">
    <text evidence="16">The sequence shown here is derived from an EMBL/GenBank/DDBJ whole genome shotgun (WGS) entry which is preliminary data.</text>
</comment>
<comment type="subcellular location">
    <subcellularLocation>
        <location evidence="1">Cell membrane</location>
        <topology evidence="1">Multi-pass membrane protein</topology>
    </subcellularLocation>
</comment>
<dbReference type="Pfam" id="PF00122">
    <property type="entry name" value="E1-E2_ATPase"/>
    <property type="match status" value="1"/>
</dbReference>
<keyword evidence="7 14" id="KW-0547">Nucleotide-binding</keyword>
<proteinExistence type="inferred from homology"/>
<name>A0A927FTG1_9HYPH</name>
<dbReference type="SUPFAM" id="SSF55008">
    <property type="entry name" value="HMA, heavy metal-associated domain"/>
    <property type="match status" value="1"/>
</dbReference>
<feature type="transmembrane region" description="Helical" evidence="14">
    <location>
        <begin position="148"/>
        <end position="166"/>
    </location>
</feature>
<keyword evidence="11 14" id="KW-0472">Membrane</keyword>
<dbReference type="InterPro" id="IPR023299">
    <property type="entry name" value="ATPase_P-typ_cyto_dom_N"/>
</dbReference>
<dbReference type="InterPro" id="IPR023298">
    <property type="entry name" value="ATPase_P-typ_TM_dom_sf"/>
</dbReference>
<dbReference type="NCBIfam" id="TIGR01512">
    <property type="entry name" value="ATPase-IB2_Cd"/>
    <property type="match status" value="1"/>
</dbReference>
<feature type="transmembrane region" description="Helical" evidence="14">
    <location>
        <begin position="347"/>
        <end position="367"/>
    </location>
</feature>
<keyword evidence="3 14" id="KW-1003">Cell membrane</keyword>
<evidence type="ECO:0000313" key="17">
    <source>
        <dbReference type="Proteomes" id="UP000654108"/>
    </source>
</evidence>
<accession>A0A927FTG1</accession>
<dbReference type="GO" id="GO:0046872">
    <property type="term" value="F:metal ion binding"/>
    <property type="evidence" value="ECO:0007669"/>
    <property type="project" value="UniProtKB-KW"/>
</dbReference>
<dbReference type="InterPro" id="IPR044492">
    <property type="entry name" value="P_typ_ATPase_HD_dom"/>
</dbReference>
<feature type="domain" description="HMA" evidence="15">
    <location>
        <begin position="6"/>
        <end position="70"/>
    </location>
</feature>
<evidence type="ECO:0000313" key="16">
    <source>
        <dbReference type="EMBL" id="MBD8065696.1"/>
    </source>
</evidence>
<dbReference type="PROSITE" id="PS00154">
    <property type="entry name" value="ATPASE_E1_E2"/>
    <property type="match status" value="1"/>
</dbReference>
<dbReference type="InterPro" id="IPR036412">
    <property type="entry name" value="HAD-like_sf"/>
</dbReference>
<evidence type="ECO:0000256" key="6">
    <source>
        <dbReference type="ARBA" id="ARBA00022723"/>
    </source>
</evidence>
<gene>
    <name evidence="16" type="primary">cadA</name>
    <name evidence="16" type="ORF">IC608_09435</name>
</gene>
<dbReference type="GO" id="GO:0005886">
    <property type="term" value="C:plasma membrane"/>
    <property type="evidence" value="ECO:0007669"/>
    <property type="project" value="UniProtKB-SubCell"/>
</dbReference>
<evidence type="ECO:0000256" key="8">
    <source>
        <dbReference type="ARBA" id="ARBA00022840"/>
    </source>
</evidence>
<evidence type="ECO:0000256" key="1">
    <source>
        <dbReference type="ARBA" id="ARBA00004651"/>
    </source>
</evidence>
<dbReference type="Gene3D" id="3.30.70.100">
    <property type="match status" value="1"/>
</dbReference>
<evidence type="ECO:0000256" key="14">
    <source>
        <dbReference type="RuleBase" id="RU362081"/>
    </source>
</evidence>
<dbReference type="PRINTS" id="PR00941">
    <property type="entry name" value="CDATPASE"/>
</dbReference>
<dbReference type="EC" id="7.2.2.12" evidence="12"/>
<dbReference type="PANTHER" id="PTHR48085">
    <property type="entry name" value="CADMIUM/ZINC-TRANSPORTING ATPASE HMA2-RELATED"/>
    <property type="match status" value="1"/>
</dbReference>
<keyword evidence="5 14" id="KW-0812">Transmembrane</keyword>
<keyword evidence="10 14" id="KW-1133">Transmembrane helix</keyword>
<comment type="similarity">
    <text evidence="2 14">Belongs to the cation transport ATPase (P-type) (TC 3.A.3) family. Type IB subfamily.</text>
</comment>
<dbReference type="PROSITE" id="PS01047">
    <property type="entry name" value="HMA_1"/>
    <property type="match status" value="1"/>
</dbReference>
<dbReference type="AlphaFoldDB" id="A0A927FTG1"/>
<dbReference type="InterPro" id="IPR023214">
    <property type="entry name" value="HAD_sf"/>
</dbReference>
<dbReference type="InterPro" id="IPR001757">
    <property type="entry name" value="P_typ_ATPase"/>
</dbReference>
<dbReference type="InterPro" id="IPR027256">
    <property type="entry name" value="P-typ_ATPase_IB"/>
</dbReference>
<feature type="transmembrane region" description="Helical" evidence="14">
    <location>
        <begin position="379"/>
        <end position="402"/>
    </location>
</feature>
<dbReference type="SFLD" id="SFLDG00002">
    <property type="entry name" value="C1.7:_P-type_atpase_like"/>
    <property type="match status" value="1"/>
</dbReference>
<dbReference type="SFLD" id="SFLDF00027">
    <property type="entry name" value="p-type_atpase"/>
    <property type="match status" value="1"/>
</dbReference>
<dbReference type="PRINTS" id="PR00119">
    <property type="entry name" value="CATATPASE"/>
</dbReference>
<dbReference type="CDD" id="cd00371">
    <property type="entry name" value="HMA"/>
    <property type="match status" value="1"/>
</dbReference>
<feature type="transmembrane region" description="Helical" evidence="14">
    <location>
        <begin position="685"/>
        <end position="710"/>
    </location>
</feature>
<dbReference type="Proteomes" id="UP000654108">
    <property type="component" value="Unassembled WGS sequence"/>
</dbReference>
<keyword evidence="17" id="KW-1185">Reference proteome</keyword>
<dbReference type="NCBIfam" id="TIGR01494">
    <property type="entry name" value="ATPase_P-type"/>
    <property type="match status" value="1"/>
</dbReference>
<dbReference type="InterPro" id="IPR008250">
    <property type="entry name" value="ATPase_P-typ_transduc_dom_A_sf"/>
</dbReference>
<keyword evidence="8 14" id="KW-0067">ATP-binding</keyword>
<evidence type="ECO:0000256" key="3">
    <source>
        <dbReference type="ARBA" id="ARBA00022475"/>
    </source>
</evidence>
<dbReference type="GO" id="GO:0015086">
    <property type="term" value="F:cadmium ion transmembrane transporter activity"/>
    <property type="evidence" value="ECO:0007669"/>
    <property type="project" value="TreeGrafter"/>
</dbReference>
<dbReference type="Gene3D" id="3.40.50.1000">
    <property type="entry name" value="HAD superfamily/HAD-like"/>
    <property type="match status" value="1"/>
</dbReference>
<dbReference type="Gene3D" id="3.40.1110.10">
    <property type="entry name" value="Calcium-transporting ATPase, cytoplasmic domain N"/>
    <property type="match status" value="1"/>
</dbReference>
<dbReference type="InterPro" id="IPR036163">
    <property type="entry name" value="HMA_dom_sf"/>
</dbReference>
<dbReference type="InterPro" id="IPR006121">
    <property type="entry name" value="HMA_dom"/>
</dbReference>
<keyword evidence="6 14" id="KW-0479">Metal-binding</keyword>
<dbReference type="InterPro" id="IPR051014">
    <property type="entry name" value="Cation_Transport_ATPase_IB"/>
</dbReference>
<evidence type="ECO:0000256" key="12">
    <source>
        <dbReference type="ARBA" id="ARBA00039097"/>
    </source>
</evidence>
<evidence type="ECO:0000256" key="13">
    <source>
        <dbReference type="ARBA" id="ARBA00047308"/>
    </source>
</evidence>
<reference evidence="16" key="1">
    <citation type="submission" date="2020-09" db="EMBL/GenBank/DDBJ databases">
        <title>Genome seq and assembly of Devosia sp.</title>
        <authorList>
            <person name="Chhetri G."/>
        </authorList>
    </citation>
    <scope>NUCLEOTIDE SEQUENCE</scope>
    <source>
        <strain evidence="16">PTR5</strain>
    </source>
</reference>
<dbReference type="GO" id="GO:0016887">
    <property type="term" value="F:ATP hydrolysis activity"/>
    <property type="evidence" value="ECO:0007669"/>
    <property type="project" value="InterPro"/>
</dbReference>
<dbReference type="InterPro" id="IPR017969">
    <property type="entry name" value="Heavy-metal-associated_CS"/>
</dbReference>
<dbReference type="Pfam" id="PF00403">
    <property type="entry name" value="HMA"/>
    <property type="match status" value="1"/>
</dbReference>
<protein>
    <recommendedName>
        <fullName evidence="12">P-type Zn(2+) transporter</fullName>
        <ecNumber evidence="12">7.2.2.12</ecNumber>
    </recommendedName>
</protein>
<dbReference type="NCBIfam" id="TIGR01525">
    <property type="entry name" value="ATPase-IB_hvy"/>
    <property type="match status" value="1"/>
</dbReference>
<evidence type="ECO:0000256" key="5">
    <source>
        <dbReference type="ARBA" id="ARBA00022692"/>
    </source>
</evidence>
<evidence type="ECO:0000256" key="11">
    <source>
        <dbReference type="ARBA" id="ARBA00023136"/>
    </source>
</evidence>
<dbReference type="Pfam" id="PF00702">
    <property type="entry name" value="Hydrolase"/>
    <property type="match status" value="1"/>
</dbReference>
<evidence type="ECO:0000259" key="15">
    <source>
        <dbReference type="PROSITE" id="PS50846"/>
    </source>
</evidence>
<dbReference type="PANTHER" id="PTHR48085:SF5">
    <property type="entry name" value="CADMIUM_ZINC-TRANSPORTING ATPASE HMA4-RELATED"/>
    <property type="match status" value="1"/>
</dbReference>
<dbReference type="EMBL" id="JACYFU010000002">
    <property type="protein sequence ID" value="MBD8065696.1"/>
    <property type="molecule type" value="Genomic_DNA"/>
</dbReference>
<evidence type="ECO:0000256" key="9">
    <source>
        <dbReference type="ARBA" id="ARBA00022967"/>
    </source>
</evidence>